<keyword evidence="4" id="KW-1185">Reference proteome</keyword>
<proteinExistence type="predicted"/>
<feature type="compositionally biased region" description="Basic and acidic residues" evidence="1">
    <location>
        <begin position="92"/>
        <end position="106"/>
    </location>
</feature>
<evidence type="ECO:0000256" key="2">
    <source>
        <dbReference type="SAM" id="SignalP"/>
    </source>
</evidence>
<evidence type="ECO:0000313" key="4">
    <source>
        <dbReference type="Proteomes" id="UP000187406"/>
    </source>
</evidence>
<reference evidence="4" key="1">
    <citation type="submission" date="2016-04" db="EMBL/GenBank/DDBJ databases">
        <title>Cephalotus genome sequencing.</title>
        <authorList>
            <person name="Fukushima K."/>
            <person name="Hasebe M."/>
            <person name="Fang X."/>
        </authorList>
    </citation>
    <scope>NUCLEOTIDE SEQUENCE [LARGE SCALE GENOMIC DNA]</scope>
    <source>
        <strain evidence="4">cv. St1</strain>
    </source>
</reference>
<organism evidence="3 4">
    <name type="scientific">Cephalotus follicularis</name>
    <name type="common">Albany pitcher plant</name>
    <dbReference type="NCBI Taxonomy" id="3775"/>
    <lineage>
        <taxon>Eukaryota</taxon>
        <taxon>Viridiplantae</taxon>
        <taxon>Streptophyta</taxon>
        <taxon>Embryophyta</taxon>
        <taxon>Tracheophyta</taxon>
        <taxon>Spermatophyta</taxon>
        <taxon>Magnoliopsida</taxon>
        <taxon>eudicotyledons</taxon>
        <taxon>Gunneridae</taxon>
        <taxon>Pentapetalae</taxon>
        <taxon>rosids</taxon>
        <taxon>fabids</taxon>
        <taxon>Oxalidales</taxon>
        <taxon>Cephalotaceae</taxon>
        <taxon>Cephalotus</taxon>
    </lineage>
</organism>
<comment type="caution">
    <text evidence="3">The sequence shown here is derived from an EMBL/GenBank/DDBJ whole genome shotgun (WGS) entry which is preliminary data.</text>
</comment>
<feature type="chain" id="PRO_5012320617" evidence="2">
    <location>
        <begin position="22"/>
        <end position="150"/>
    </location>
</feature>
<dbReference type="InterPro" id="IPR049306">
    <property type="entry name" value="GLV1-2"/>
</dbReference>
<feature type="region of interest" description="Disordered" evidence="1">
    <location>
        <begin position="78"/>
        <end position="121"/>
    </location>
</feature>
<sequence>MKHSLVVSLLLLSLLLSQAQGIRLDKWFKSVMHTGMIHEEENSLVKASNGVVGLVVLCKKGQCTGKNRKLASVTISATSTTIATTPKNSNNGDKKPEPVSKEKSGMQEKPTANPVPTYGRQEISHENYADLMNITEMDYSPARRKPPIHN</sequence>
<evidence type="ECO:0000256" key="1">
    <source>
        <dbReference type="SAM" id="MobiDB-lite"/>
    </source>
</evidence>
<dbReference type="Proteomes" id="UP000187406">
    <property type="component" value="Unassembled WGS sequence"/>
</dbReference>
<dbReference type="InParanoid" id="A0A1Q3C0W0"/>
<protein>
    <submittedName>
        <fullName evidence="3">Uncharacterized protein</fullName>
    </submittedName>
</protein>
<name>A0A1Q3C0W0_CEPFO</name>
<feature type="signal peptide" evidence="2">
    <location>
        <begin position="1"/>
        <end position="21"/>
    </location>
</feature>
<dbReference type="EMBL" id="BDDD01001164">
    <property type="protein sequence ID" value="GAV73905.1"/>
    <property type="molecule type" value="Genomic_DNA"/>
</dbReference>
<evidence type="ECO:0000313" key="3">
    <source>
        <dbReference type="EMBL" id="GAV73905.1"/>
    </source>
</evidence>
<dbReference type="Pfam" id="PF21529">
    <property type="entry name" value="GLV1-2"/>
    <property type="match status" value="1"/>
</dbReference>
<gene>
    <name evidence="3" type="ORF">CFOL_v3_17388</name>
</gene>
<dbReference type="AlphaFoldDB" id="A0A1Q3C0W0"/>
<dbReference type="PANTHER" id="PTHR33743">
    <property type="entry name" value="PROTEIN GOLVEN 6-RELATED"/>
    <property type="match status" value="1"/>
</dbReference>
<accession>A0A1Q3C0W0</accession>
<keyword evidence="2" id="KW-0732">Signal</keyword>
<dbReference type="OrthoDB" id="1903945at2759"/>
<dbReference type="PANTHER" id="PTHR33743:SF19">
    <property type="entry name" value="PROTEIN GOLVEN 6"/>
    <property type="match status" value="1"/>
</dbReference>